<feature type="transmembrane region" description="Helical" evidence="1">
    <location>
        <begin position="56"/>
        <end position="79"/>
    </location>
</feature>
<comment type="caution">
    <text evidence="2">The sequence shown here is derived from an EMBL/GenBank/DDBJ whole genome shotgun (WGS) entry which is preliminary data.</text>
</comment>
<protein>
    <recommendedName>
        <fullName evidence="4">DUF1003 domain-containing protein</fullName>
    </recommendedName>
</protein>
<feature type="transmembrane region" description="Helical" evidence="1">
    <location>
        <begin position="85"/>
        <end position="107"/>
    </location>
</feature>
<reference evidence="2 3" key="1">
    <citation type="journal article" date="2011" name="J. Bacteriol.">
        <title>Genome sequence of 'Pedosphaera parvula' Ellin514, an aerobic Verrucomicrobial isolate from pasture soil.</title>
        <authorList>
            <person name="Kant R."/>
            <person name="van Passel M.W."/>
            <person name="Sangwan P."/>
            <person name="Palva A."/>
            <person name="Lucas S."/>
            <person name="Copeland A."/>
            <person name="Lapidus A."/>
            <person name="Glavina Del Rio T."/>
            <person name="Dalin E."/>
            <person name="Tice H."/>
            <person name="Bruce D."/>
            <person name="Goodwin L."/>
            <person name="Pitluck S."/>
            <person name="Chertkov O."/>
            <person name="Larimer F.W."/>
            <person name="Land M.L."/>
            <person name="Hauser L."/>
            <person name="Brettin T.S."/>
            <person name="Detter J.C."/>
            <person name="Han S."/>
            <person name="de Vos W.M."/>
            <person name="Janssen P.H."/>
            <person name="Smidt H."/>
        </authorList>
    </citation>
    <scope>NUCLEOTIDE SEQUENCE [LARGE SCALE GENOMIC DNA]</scope>
    <source>
        <strain evidence="2 3">Ellin514</strain>
    </source>
</reference>
<keyword evidence="1" id="KW-0472">Membrane</keyword>
<keyword evidence="1" id="KW-1133">Transmembrane helix</keyword>
<proteinExistence type="predicted"/>
<dbReference type="RefSeq" id="WP_007416965.1">
    <property type="nucleotide sequence ID" value="NZ_ABOX02000034.1"/>
</dbReference>
<organism evidence="2 3">
    <name type="scientific">Pedosphaera parvula (strain Ellin514)</name>
    <dbReference type="NCBI Taxonomy" id="320771"/>
    <lineage>
        <taxon>Bacteria</taxon>
        <taxon>Pseudomonadati</taxon>
        <taxon>Verrucomicrobiota</taxon>
        <taxon>Pedosphaerae</taxon>
        <taxon>Pedosphaerales</taxon>
        <taxon>Pedosphaeraceae</taxon>
        <taxon>Pedosphaera</taxon>
    </lineage>
</organism>
<dbReference type="OrthoDB" id="9795736at2"/>
<keyword evidence="1" id="KW-0812">Transmembrane</keyword>
<dbReference type="Proteomes" id="UP000003688">
    <property type="component" value="Unassembled WGS sequence"/>
</dbReference>
<evidence type="ECO:0000256" key="1">
    <source>
        <dbReference type="SAM" id="Phobius"/>
    </source>
</evidence>
<keyword evidence="3" id="KW-1185">Reference proteome</keyword>
<name>B9XMC6_PEDPL</name>
<evidence type="ECO:0008006" key="4">
    <source>
        <dbReference type="Google" id="ProtNLM"/>
    </source>
</evidence>
<accession>B9XMC6</accession>
<sequence length="189" mass="21976">MISRTEQKQEPYPSEMAQVVQRNIRALLARRQAEERRKGWQDWLADTITRFTGSMLFVYIHLVIYGLWIVINLGWIPFIPKFDPTFVILAMVASVEAIFLSTFVLITQNRMAAIADKRADLDLQTSLLAEHEVTRLIQLVTAMAKQMGIEESHNPELNELARDVKPEKVLDTIDENQKRFEFEERSSRE</sequence>
<dbReference type="InterPro" id="IPR010406">
    <property type="entry name" value="DUF1003"/>
</dbReference>
<gene>
    <name evidence="2" type="ORF">Cflav_PD2017</name>
</gene>
<dbReference type="EMBL" id="ABOX02000034">
    <property type="protein sequence ID" value="EEF58968.1"/>
    <property type="molecule type" value="Genomic_DNA"/>
</dbReference>
<evidence type="ECO:0000313" key="3">
    <source>
        <dbReference type="Proteomes" id="UP000003688"/>
    </source>
</evidence>
<evidence type="ECO:0000313" key="2">
    <source>
        <dbReference type="EMBL" id="EEF58968.1"/>
    </source>
</evidence>
<dbReference type="AlphaFoldDB" id="B9XMC6"/>
<dbReference type="STRING" id="320771.Cflav_PD2017"/>
<dbReference type="Pfam" id="PF06210">
    <property type="entry name" value="DUF1003"/>
    <property type="match status" value="1"/>
</dbReference>